<dbReference type="Gene3D" id="3.30.1380.10">
    <property type="match status" value="1"/>
</dbReference>
<dbReference type="Proteomes" id="UP000593601">
    <property type="component" value="Chromosome"/>
</dbReference>
<dbReference type="InterPro" id="IPR052179">
    <property type="entry name" value="DD-CPase-like"/>
</dbReference>
<gene>
    <name evidence="2" type="ORF">INP51_13530</name>
</gene>
<dbReference type="CDD" id="cd14852">
    <property type="entry name" value="LD-carboxypeptidase"/>
    <property type="match status" value="1"/>
</dbReference>
<dbReference type="PANTHER" id="PTHR34385:SF1">
    <property type="entry name" value="PEPTIDOGLYCAN L-ALANYL-D-GLUTAMATE ENDOPEPTIDASE CWLK"/>
    <property type="match status" value="1"/>
</dbReference>
<dbReference type="InterPro" id="IPR009045">
    <property type="entry name" value="Zn_M74/Hedgehog-like"/>
</dbReference>
<feature type="domain" description="D-alanyl-D-alanine carboxypeptidase-like core" evidence="1">
    <location>
        <begin position="29"/>
        <end position="164"/>
    </location>
</feature>
<dbReference type="InterPro" id="IPR003709">
    <property type="entry name" value="VanY-like_core_dom"/>
</dbReference>
<name>A0A7M2RLB6_9FIRM</name>
<evidence type="ECO:0000259" key="1">
    <source>
        <dbReference type="Pfam" id="PF02557"/>
    </source>
</evidence>
<proteinExistence type="predicted"/>
<dbReference type="EMBL" id="CP063304">
    <property type="protein sequence ID" value="QOV21069.1"/>
    <property type="molecule type" value="Genomic_DNA"/>
</dbReference>
<accession>A0A7M2RLB6</accession>
<sequence>MWNHILVNPWNKLPENFTVDLQQLDDGQAIDKRAYPDLQAMMDDAHAQGLSPMICSSYRAPEKQEYLFDDKIRRCEEQGYSKDEACKVAATWVALPGTSEHQTGLALDIVSSNNQTLEKEQENTPEQQWLINNSYKYGFILRYPSDKSNITGISYEPWHYRYVGREAAKIIHDRGICLEEYLDSLKSVSKQN</sequence>
<dbReference type="InterPro" id="IPR058193">
    <property type="entry name" value="VanY/YodJ_core_dom"/>
</dbReference>
<dbReference type="SUPFAM" id="SSF55166">
    <property type="entry name" value="Hedgehog/DD-peptidase"/>
    <property type="match status" value="1"/>
</dbReference>
<dbReference type="KEGG" id="bliq:INP51_13530"/>
<dbReference type="Pfam" id="PF02557">
    <property type="entry name" value="VanY"/>
    <property type="match status" value="1"/>
</dbReference>
<dbReference type="GO" id="GO:0008233">
    <property type="term" value="F:peptidase activity"/>
    <property type="evidence" value="ECO:0007669"/>
    <property type="project" value="InterPro"/>
</dbReference>
<keyword evidence="3" id="KW-1185">Reference proteome</keyword>
<organism evidence="2 3">
    <name type="scientific">Blautia liquoris</name>
    <dbReference type="NCBI Taxonomy" id="2779518"/>
    <lineage>
        <taxon>Bacteria</taxon>
        <taxon>Bacillati</taxon>
        <taxon>Bacillota</taxon>
        <taxon>Clostridia</taxon>
        <taxon>Lachnospirales</taxon>
        <taxon>Lachnospiraceae</taxon>
        <taxon>Blautia</taxon>
    </lineage>
</organism>
<evidence type="ECO:0000313" key="3">
    <source>
        <dbReference type="Proteomes" id="UP000593601"/>
    </source>
</evidence>
<dbReference type="GO" id="GO:0006508">
    <property type="term" value="P:proteolysis"/>
    <property type="evidence" value="ECO:0007669"/>
    <property type="project" value="InterPro"/>
</dbReference>
<reference evidence="2 3" key="1">
    <citation type="submission" date="2020-10" db="EMBL/GenBank/DDBJ databases">
        <title>Blautia liquoris sp.nov., isolated from the mud in a fermentation cellar used for the production of Chinese strong-flavoured liquor.</title>
        <authorList>
            <person name="Lu L."/>
        </authorList>
    </citation>
    <scope>NUCLEOTIDE SEQUENCE [LARGE SCALE GENOMIC DNA]</scope>
    <source>
        <strain evidence="2 3">LZLJ-3</strain>
    </source>
</reference>
<evidence type="ECO:0000313" key="2">
    <source>
        <dbReference type="EMBL" id="QOV21069.1"/>
    </source>
</evidence>
<protein>
    <submittedName>
        <fullName evidence="2">M15 family metallopeptidase</fullName>
    </submittedName>
</protein>
<dbReference type="AlphaFoldDB" id="A0A7M2RLB6"/>
<dbReference type="PANTHER" id="PTHR34385">
    <property type="entry name" value="D-ALANYL-D-ALANINE CARBOXYPEPTIDASE"/>
    <property type="match status" value="1"/>
</dbReference>